<comment type="caution">
    <text evidence="3">The sequence shown here is derived from an EMBL/GenBank/DDBJ whole genome shotgun (WGS) entry which is preliminary data.</text>
</comment>
<feature type="transmembrane region" description="Helical" evidence="2">
    <location>
        <begin position="12"/>
        <end position="32"/>
    </location>
</feature>
<evidence type="ECO:0000256" key="2">
    <source>
        <dbReference type="SAM" id="Phobius"/>
    </source>
</evidence>
<dbReference type="AlphaFoldDB" id="A0A4U5MLU3"/>
<name>A0A4U5MLU3_STECR</name>
<reference evidence="3 4" key="2">
    <citation type="journal article" date="2019" name="G3 (Bethesda)">
        <title>Hybrid Assembly of the Genome of the Entomopathogenic Nematode Steinernema carpocapsae Identifies the X-Chromosome.</title>
        <authorList>
            <person name="Serra L."/>
            <person name="Macchietto M."/>
            <person name="Macias-Munoz A."/>
            <person name="McGill C.J."/>
            <person name="Rodriguez I.M."/>
            <person name="Rodriguez B."/>
            <person name="Murad R."/>
            <person name="Mortazavi A."/>
        </authorList>
    </citation>
    <scope>NUCLEOTIDE SEQUENCE [LARGE SCALE GENOMIC DNA]</scope>
    <source>
        <strain evidence="3 4">ALL</strain>
    </source>
</reference>
<reference evidence="3 4" key="1">
    <citation type="journal article" date="2015" name="Genome Biol.">
        <title>Comparative genomics of Steinernema reveals deeply conserved gene regulatory networks.</title>
        <authorList>
            <person name="Dillman A.R."/>
            <person name="Macchietto M."/>
            <person name="Porter C.F."/>
            <person name="Rogers A."/>
            <person name="Williams B."/>
            <person name="Antoshechkin I."/>
            <person name="Lee M.M."/>
            <person name="Goodwin Z."/>
            <person name="Lu X."/>
            <person name="Lewis E.E."/>
            <person name="Goodrich-Blair H."/>
            <person name="Stock S.P."/>
            <person name="Adams B.J."/>
            <person name="Sternberg P.W."/>
            <person name="Mortazavi A."/>
        </authorList>
    </citation>
    <scope>NUCLEOTIDE SEQUENCE [LARGE SCALE GENOMIC DNA]</scope>
    <source>
        <strain evidence="3 4">ALL</strain>
    </source>
</reference>
<protein>
    <submittedName>
        <fullName evidence="3">Uncharacterized protein</fullName>
    </submittedName>
</protein>
<sequence length="107" mass="12081">MSFLSFHAMKWSILCSSLISGTVMLLFSLTYLEPTIVLKVGIMPLNLILEQLFTPPSAKLLLLSRRKRLLLSSSPHESDPSQSLLAHERRPKYVKNDKTATKPIKCN</sequence>
<accession>A0A4U5MLU3</accession>
<feature type="region of interest" description="Disordered" evidence="1">
    <location>
        <begin position="72"/>
        <end position="107"/>
    </location>
</feature>
<keyword evidence="2" id="KW-0472">Membrane</keyword>
<proteinExistence type="predicted"/>
<gene>
    <name evidence="3" type="ORF">L596_022479</name>
</gene>
<keyword evidence="2" id="KW-0812">Transmembrane</keyword>
<dbReference type="Proteomes" id="UP000298663">
    <property type="component" value="Unassembled WGS sequence"/>
</dbReference>
<keyword evidence="2" id="KW-1133">Transmembrane helix</keyword>
<evidence type="ECO:0000313" key="4">
    <source>
        <dbReference type="Proteomes" id="UP000298663"/>
    </source>
</evidence>
<dbReference type="EMBL" id="AZBU02000007">
    <property type="protein sequence ID" value="TKR70450.1"/>
    <property type="molecule type" value="Genomic_DNA"/>
</dbReference>
<evidence type="ECO:0000256" key="1">
    <source>
        <dbReference type="SAM" id="MobiDB-lite"/>
    </source>
</evidence>
<evidence type="ECO:0000313" key="3">
    <source>
        <dbReference type="EMBL" id="TKR70450.1"/>
    </source>
</evidence>
<organism evidence="3 4">
    <name type="scientific">Steinernema carpocapsae</name>
    <name type="common">Entomopathogenic nematode</name>
    <dbReference type="NCBI Taxonomy" id="34508"/>
    <lineage>
        <taxon>Eukaryota</taxon>
        <taxon>Metazoa</taxon>
        <taxon>Ecdysozoa</taxon>
        <taxon>Nematoda</taxon>
        <taxon>Chromadorea</taxon>
        <taxon>Rhabditida</taxon>
        <taxon>Tylenchina</taxon>
        <taxon>Panagrolaimomorpha</taxon>
        <taxon>Strongyloidoidea</taxon>
        <taxon>Steinernematidae</taxon>
        <taxon>Steinernema</taxon>
    </lineage>
</organism>
<feature type="compositionally biased region" description="Low complexity" evidence="1">
    <location>
        <begin position="72"/>
        <end position="84"/>
    </location>
</feature>
<keyword evidence="4" id="KW-1185">Reference proteome</keyword>